<dbReference type="OrthoDB" id="9777219at2"/>
<organism evidence="6 7">
    <name type="scientific">Parvibaculum lavamentivorans (strain DS-1 / DSM 13023 / NCIMB 13966)</name>
    <dbReference type="NCBI Taxonomy" id="402881"/>
    <lineage>
        <taxon>Bacteria</taxon>
        <taxon>Pseudomonadati</taxon>
        <taxon>Pseudomonadota</taxon>
        <taxon>Alphaproteobacteria</taxon>
        <taxon>Hyphomicrobiales</taxon>
        <taxon>Parvibaculaceae</taxon>
        <taxon>Parvibaculum</taxon>
    </lineage>
</organism>
<reference evidence="6 7" key="1">
    <citation type="journal article" date="2011" name="Stand. Genomic Sci.">
        <title>Complete genome sequence of Parvibaculum lavamentivorans type strain (DS-1(T)).</title>
        <authorList>
            <person name="Schleheck D."/>
            <person name="Weiss M."/>
            <person name="Pitluck S."/>
            <person name="Bruce D."/>
            <person name="Land M.L."/>
            <person name="Han S."/>
            <person name="Saunders E."/>
            <person name="Tapia R."/>
            <person name="Detter C."/>
            <person name="Brettin T."/>
            <person name="Han J."/>
            <person name="Woyke T."/>
            <person name="Goodwin L."/>
            <person name="Pennacchio L."/>
            <person name="Nolan M."/>
            <person name="Cook A.M."/>
            <person name="Kjelleberg S."/>
            <person name="Thomas T."/>
        </authorList>
    </citation>
    <scope>NUCLEOTIDE SEQUENCE [LARGE SCALE GENOMIC DNA]</scope>
    <source>
        <strain evidence="7">DS-1 / DSM 13023 / NCIMB 13966</strain>
    </source>
</reference>
<evidence type="ECO:0000259" key="5">
    <source>
        <dbReference type="Pfam" id="PF23357"/>
    </source>
</evidence>
<proteinExistence type="predicted"/>
<accession>A7HSY6</accession>
<feature type="transmembrane region" description="Helical" evidence="3">
    <location>
        <begin position="613"/>
        <end position="633"/>
    </location>
</feature>
<dbReference type="AlphaFoldDB" id="A7HSY6"/>
<dbReference type="eggNOG" id="COG3225">
    <property type="taxonomic scope" value="Bacteria"/>
</dbReference>
<dbReference type="KEGG" id="pla:Plav_1399"/>
<dbReference type="RefSeq" id="WP_012110295.1">
    <property type="nucleotide sequence ID" value="NC_009719.1"/>
</dbReference>
<feature type="domain" description="ABC-type uncharacterised transport system" evidence="4">
    <location>
        <begin position="179"/>
        <end position="501"/>
    </location>
</feature>
<keyword evidence="3" id="KW-0812">Transmembrane</keyword>
<feature type="transmembrane region" description="Helical" evidence="3">
    <location>
        <begin position="12"/>
        <end position="34"/>
    </location>
</feature>
<dbReference type="HOGENOM" id="CLU_029700_0_0_5"/>
<dbReference type="InterPro" id="IPR019196">
    <property type="entry name" value="ABC_transp_unknown"/>
</dbReference>
<evidence type="ECO:0000256" key="2">
    <source>
        <dbReference type="SAM" id="MobiDB-lite"/>
    </source>
</evidence>
<sequence>MANQQISRSAYGIITLVLLAVLFLAVNLFSNIVFRSARVDLTQNNLYTLSDGTDEVVSSIEEPITLRFFYSEKLANDYARIRTYASHVRDLLEEIRARSGGNVRLEVIDPEAFSEEEDLAMSFGLKGAPTASGDVVYFGLVGTNSVDGLEAIPFFTDEREQYLEYDVARMIQNLSRPSRPVLGIVTNLPLDTGVGGLMSAMRGESLPFMIYDELQDRFEIEFLEQQFQAVPAKVDVLMIAHPRPLDEPTLYAIDQFVMRGGHVLAFVDPHSEVSLTAGPNGEPIPGYTEASDLGPLLESWGIDYDPTKVVGDRQIAQRVRTGLDARRQESDYVIWLAVPRENVDTDDLVTADVSRLNLGTVGALAQAEGATTTFSPLVTSTEDSQLYDIEDVKKGPRPDDLLRNFTPTEERYVIAARISGPVKSAFDGPPSEAPVAQPGGVSPRKSQEKAGPYIAQSQSDANIIVFADSDIFDDRFWVQTESYLGERVAQPIADNAVFIMSAIDNLMGSNELISLRARSKIDRPFVVVEDLRRTAERRFLAEQDILEKKIAETERSLVELQTRGSAAPGGPAIDEDAEMRKFRAELLESRKRLRDVQRDLRRDVENLGGQLRFVNIALVPIVLAILALGAAFLRYRRRKARVEKGA</sequence>
<dbReference type="Pfam" id="PF09822">
    <property type="entry name" value="ABC_transp_aux"/>
    <property type="match status" value="1"/>
</dbReference>
<evidence type="ECO:0000256" key="3">
    <source>
        <dbReference type="SAM" id="Phobius"/>
    </source>
</evidence>
<evidence type="ECO:0000313" key="7">
    <source>
        <dbReference type="Proteomes" id="UP000006377"/>
    </source>
</evidence>
<feature type="region of interest" description="Disordered" evidence="2">
    <location>
        <begin position="425"/>
        <end position="450"/>
    </location>
</feature>
<dbReference type="EMBL" id="CP000774">
    <property type="protein sequence ID" value="ABS63019.1"/>
    <property type="molecule type" value="Genomic_DNA"/>
</dbReference>
<feature type="domain" description="DUF7088" evidence="5">
    <location>
        <begin position="43"/>
        <end position="142"/>
    </location>
</feature>
<keyword evidence="3" id="KW-0472">Membrane</keyword>
<gene>
    <name evidence="6" type="ordered locus">Plav_1399</name>
</gene>
<keyword evidence="3" id="KW-1133">Transmembrane helix</keyword>
<feature type="coiled-coil region" evidence="1">
    <location>
        <begin position="543"/>
        <end position="599"/>
    </location>
</feature>
<name>A7HSY6_PARL1</name>
<dbReference type="Proteomes" id="UP000006377">
    <property type="component" value="Chromosome"/>
</dbReference>
<protein>
    <submittedName>
        <fullName evidence="6">ABC-type uncharacterized transport system involved in gliding motility auxiliary component protein</fullName>
    </submittedName>
</protein>
<dbReference type="Pfam" id="PF23357">
    <property type="entry name" value="DUF7088"/>
    <property type="match status" value="1"/>
</dbReference>
<keyword evidence="7" id="KW-1185">Reference proteome</keyword>
<dbReference type="InterPro" id="IPR055396">
    <property type="entry name" value="DUF7088"/>
</dbReference>
<evidence type="ECO:0000256" key="1">
    <source>
        <dbReference type="SAM" id="Coils"/>
    </source>
</evidence>
<evidence type="ECO:0000259" key="4">
    <source>
        <dbReference type="Pfam" id="PF09822"/>
    </source>
</evidence>
<dbReference type="STRING" id="402881.Plav_1399"/>
<keyword evidence="1" id="KW-0175">Coiled coil</keyword>
<evidence type="ECO:0000313" key="6">
    <source>
        <dbReference type="EMBL" id="ABS63019.1"/>
    </source>
</evidence>